<organism evidence="2 3">
    <name type="scientific">Ladona fulva</name>
    <name type="common">Scarce chaser dragonfly</name>
    <name type="synonym">Libellula fulva</name>
    <dbReference type="NCBI Taxonomy" id="123851"/>
    <lineage>
        <taxon>Eukaryota</taxon>
        <taxon>Metazoa</taxon>
        <taxon>Ecdysozoa</taxon>
        <taxon>Arthropoda</taxon>
        <taxon>Hexapoda</taxon>
        <taxon>Insecta</taxon>
        <taxon>Pterygota</taxon>
        <taxon>Palaeoptera</taxon>
        <taxon>Odonata</taxon>
        <taxon>Epiprocta</taxon>
        <taxon>Anisoptera</taxon>
        <taxon>Libelluloidea</taxon>
        <taxon>Libellulidae</taxon>
        <taxon>Ladona</taxon>
    </lineage>
</organism>
<sequence length="139" mass="16345">MSDSTPLEVFLLFFEVIISLLVQETNRYYLHFLAKQDEGPSPQIDVTFSEMMTFLAIVIQMGHDIRDTLKDYWSQLEQFYTAFFGNTMLHDRPSEHLAIDKIVVLFKGIVVFKQYIPKKLSIRDSAYKYTKFVIHMAIH</sequence>
<dbReference type="Proteomes" id="UP000792457">
    <property type="component" value="Unassembled WGS sequence"/>
</dbReference>
<feature type="domain" description="PiggyBac transposable element-derived protein" evidence="1">
    <location>
        <begin position="5"/>
        <end position="92"/>
    </location>
</feature>
<proteinExistence type="predicted"/>
<evidence type="ECO:0000259" key="1">
    <source>
        <dbReference type="Pfam" id="PF13843"/>
    </source>
</evidence>
<evidence type="ECO:0000313" key="2">
    <source>
        <dbReference type="EMBL" id="KAG8239259.1"/>
    </source>
</evidence>
<evidence type="ECO:0000313" key="3">
    <source>
        <dbReference type="Proteomes" id="UP000792457"/>
    </source>
</evidence>
<reference evidence="2" key="2">
    <citation type="submission" date="2017-10" db="EMBL/GenBank/DDBJ databases">
        <title>Ladona fulva Genome sequencing and assembly.</title>
        <authorList>
            <person name="Murali S."/>
            <person name="Richards S."/>
            <person name="Bandaranaike D."/>
            <person name="Bellair M."/>
            <person name="Blankenburg K."/>
            <person name="Chao H."/>
            <person name="Dinh H."/>
            <person name="Doddapaneni H."/>
            <person name="Dugan-Rocha S."/>
            <person name="Elkadiri S."/>
            <person name="Gnanaolivu R."/>
            <person name="Hernandez B."/>
            <person name="Skinner E."/>
            <person name="Javaid M."/>
            <person name="Lee S."/>
            <person name="Li M."/>
            <person name="Ming W."/>
            <person name="Munidasa M."/>
            <person name="Muniz J."/>
            <person name="Nguyen L."/>
            <person name="Hughes D."/>
            <person name="Osuji N."/>
            <person name="Pu L.-L."/>
            <person name="Puazo M."/>
            <person name="Qu C."/>
            <person name="Quiroz J."/>
            <person name="Raj R."/>
            <person name="Weissenberger G."/>
            <person name="Xin Y."/>
            <person name="Zou X."/>
            <person name="Han Y."/>
            <person name="Worley K."/>
            <person name="Muzny D."/>
            <person name="Gibbs R."/>
        </authorList>
    </citation>
    <scope>NUCLEOTIDE SEQUENCE</scope>
    <source>
        <strain evidence="2">Sampled in the wild</strain>
    </source>
</reference>
<keyword evidence="3" id="KW-1185">Reference proteome</keyword>
<dbReference type="OrthoDB" id="6363608at2759"/>
<comment type="caution">
    <text evidence="2">The sequence shown here is derived from an EMBL/GenBank/DDBJ whole genome shotgun (WGS) entry which is preliminary data.</text>
</comment>
<reference evidence="2" key="1">
    <citation type="submission" date="2013-04" db="EMBL/GenBank/DDBJ databases">
        <authorList>
            <person name="Qu J."/>
            <person name="Murali S.C."/>
            <person name="Bandaranaike D."/>
            <person name="Bellair M."/>
            <person name="Blankenburg K."/>
            <person name="Chao H."/>
            <person name="Dinh H."/>
            <person name="Doddapaneni H."/>
            <person name="Downs B."/>
            <person name="Dugan-Rocha S."/>
            <person name="Elkadiri S."/>
            <person name="Gnanaolivu R.D."/>
            <person name="Hernandez B."/>
            <person name="Javaid M."/>
            <person name="Jayaseelan J.C."/>
            <person name="Lee S."/>
            <person name="Li M."/>
            <person name="Ming W."/>
            <person name="Munidasa M."/>
            <person name="Muniz J."/>
            <person name="Nguyen L."/>
            <person name="Ongeri F."/>
            <person name="Osuji N."/>
            <person name="Pu L.-L."/>
            <person name="Puazo M."/>
            <person name="Qu C."/>
            <person name="Quiroz J."/>
            <person name="Raj R."/>
            <person name="Weissenberger G."/>
            <person name="Xin Y."/>
            <person name="Zou X."/>
            <person name="Han Y."/>
            <person name="Richards S."/>
            <person name="Worley K."/>
            <person name="Muzny D."/>
            <person name="Gibbs R."/>
        </authorList>
    </citation>
    <scope>NUCLEOTIDE SEQUENCE</scope>
    <source>
        <strain evidence="2">Sampled in the wild</strain>
    </source>
</reference>
<dbReference type="PANTHER" id="PTHR46599">
    <property type="entry name" value="PIGGYBAC TRANSPOSABLE ELEMENT-DERIVED PROTEIN 4"/>
    <property type="match status" value="1"/>
</dbReference>
<dbReference type="EMBL" id="KZ309568">
    <property type="protein sequence ID" value="KAG8239259.1"/>
    <property type="molecule type" value="Genomic_DNA"/>
</dbReference>
<gene>
    <name evidence="2" type="ORF">J437_LFUL010649</name>
</gene>
<dbReference type="PANTHER" id="PTHR46599:SF3">
    <property type="entry name" value="PIGGYBAC TRANSPOSABLE ELEMENT-DERIVED PROTEIN 4"/>
    <property type="match status" value="1"/>
</dbReference>
<dbReference type="AlphaFoldDB" id="A0A8K0KPU9"/>
<dbReference type="Pfam" id="PF13843">
    <property type="entry name" value="DDE_Tnp_1_7"/>
    <property type="match status" value="1"/>
</dbReference>
<protein>
    <recommendedName>
        <fullName evidence="1">PiggyBac transposable element-derived protein domain-containing protein</fullName>
    </recommendedName>
</protein>
<name>A0A8K0KPU9_LADFU</name>
<accession>A0A8K0KPU9</accession>
<dbReference type="InterPro" id="IPR029526">
    <property type="entry name" value="PGBD"/>
</dbReference>